<dbReference type="GO" id="GO:0005737">
    <property type="term" value="C:cytoplasm"/>
    <property type="evidence" value="ECO:0007669"/>
    <property type="project" value="TreeGrafter"/>
</dbReference>
<dbReference type="PRINTS" id="PR00597">
    <property type="entry name" value="GELSOLIN"/>
</dbReference>
<dbReference type="GO" id="GO:0051016">
    <property type="term" value="P:barbed-end actin filament capping"/>
    <property type="evidence" value="ECO:0007669"/>
    <property type="project" value="TreeGrafter"/>
</dbReference>
<dbReference type="Gene3D" id="3.40.20.10">
    <property type="entry name" value="Severin"/>
    <property type="match status" value="6"/>
</dbReference>
<reference evidence="3 4" key="1">
    <citation type="journal article" date="2017" name="Nat. Ecol. Evol.">
        <title>Scallop genome provides insights into evolution of bilaterian karyotype and development.</title>
        <authorList>
            <person name="Wang S."/>
            <person name="Zhang J."/>
            <person name="Jiao W."/>
            <person name="Li J."/>
            <person name="Xun X."/>
            <person name="Sun Y."/>
            <person name="Guo X."/>
            <person name="Huan P."/>
            <person name="Dong B."/>
            <person name="Zhang L."/>
            <person name="Hu X."/>
            <person name="Sun X."/>
            <person name="Wang J."/>
            <person name="Zhao C."/>
            <person name="Wang Y."/>
            <person name="Wang D."/>
            <person name="Huang X."/>
            <person name="Wang R."/>
            <person name="Lv J."/>
            <person name="Li Y."/>
            <person name="Zhang Z."/>
            <person name="Liu B."/>
            <person name="Lu W."/>
            <person name="Hui Y."/>
            <person name="Liang J."/>
            <person name="Zhou Z."/>
            <person name="Hou R."/>
            <person name="Li X."/>
            <person name="Liu Y."/>
            <person name="Li H."/>
            <person name="Ning X."/>
            <person name="Lin Y."/>
            <person name="Zhao L."/>
            <person name="Xing Q."/>
            <person name="Dou J."/>
            <person name="Li Y."/>
            <person name="Mao J."/>
            <person name="Guo H."/>
            <person name="Dou H."/>
            <person name="Li T."/>
            <person name="Mu C."/>
            <person name="Jiang W."/>
            <person name="Fu Q."/>
            <person name="Fu X."/>
            <person name="Miao Y."/>
            <person name="Liu J."/>
            <person name="Yu Q."/>
            <person name="Li R."/>
            <person name="Liao H."/>
            <person name="Li X."/>
            <person name="Kong Y."/>
            <person name="Jiang Z."/>
            <person name="Chourrout D."/>
            <person name="Li R."/>
            <person name="Bao Z."/>
        </authorList>
    </citation>
    <scope>NUCLEOTIDE SEQUENCE [LARGE SCALE GENOMIC DNA]</scope>
    <source>
        <strain evidence="3 4">PY_sf001</strain>
    </source>
</reference>
<protein>
    <submittedName>
        <fullName evidence="3">Advillin</fullName>
    </submittedName>
</protein>
<gene>
    <name evidence="3" type="ORF">KP79_PYT15645</name>
</gene>
<dbReference type="SMART" id="SM00153">
    <property type="entry name" value="VHP"/>
    <property type="match status" value="1"/>
</dbReference>
<dbReference type="AlphaFoldDB" id="A0A210PMQ9"/>
<comment type="caution">
    <text evidence="3">The sequence shown here is derived from an EMBL/GenBank/DDBJ whole genome shotgun (WGS) entry which is preliminary data.</text>
</comment>
<dbReference type="GO" id="GO:0005546">
    <property type="term" value="F:phosphatidylinositol-4,5-bisphosphate binding"/>
    <property type="evidence" value="ECO:0007669"/>
    <property type="project" value="TreeGrafter"/>
</dbReference>
<dbReference type="EMBL" id="NEDP02005580">
    <property type="protein sequence ID" value="OWF37790.1"/>
    <property type="molecule type" value="Genomic_DNA"/>
</dbReference>
<evidence type="ECO:0000313" key="3">
    <source>
        <dbReference type="EMBL" id="OWF37790.1"/>
    </source>
</evidence>
<proteinExistence type="predicted"/>
<dbReference type="InterPro" id="IPR029006">
    <property type="entry name" value="ADF-H/Gelsolin-like_dom_sf"/>
</dbReference>
<dbReference type="GO" id="GO:0051014">
    <property type="term" value="P:actin filament severing"/>
    <property type="evidence" value="ECO:0007669"/>
    <property type="project" value="TreeGrafter"/>
</dbReference>
<keyword evidence="1" id="KW-0677">Repeat</keyword>
<dbReference type="PANTHER" id="PTHR11977">
    <property type="entry name" value="VILLIN"/>
    <property type="match status" value="1"/>
</dbReference>
<evidence type="ECO:0000259" key="2">
    <source>
        <dbReference type="PROSITE" id="PS51089"/>
    </source>
</evidence>
<dbReference type="SMART" id="SM00262">
    <property type="entry name" value="GEL"/>
    <property type="match status" value="6"/>
</dbReference>
<dbReference type="OrthoDB" id="6375767at2759"/>
<dbReference type="STRING" id="6573.A0A210PMQ9"/>
<name>A0A210PMQ9_MIZYE</name>
<dbReference type="PANTHER" id="PTHR11977:SF123">
    <property type="entry name" value="GELSOLIN"/>
    <property type="match status" value="1"/>
</dbReference>
<dbReference type="SUPFAM" id="SSF47050">
    <property type="entry name" value="VHP, Villin headpiece domain"/>
    <property type="match status" value="1"/>
</dbReference>
<feature type="domain" description="HP" evidence="2">
    <location>
        <begin position="762"/>
        <end position="828"/>
    </location>
</feature>
<dbReference type="Gene3D" id="1.10.950.10">
    <property type="entry name" value="Villin headpiece domain"/>
    <property type="match status" value="1"/>
</dbReference>
<dbReference type="Proteomes" id="UP000242188">
    <property type="component" value="Unassembled WGS sequence"/>
</dbReference>
<dbReference type="InterPro" id="IPR007122">
    <property type="entry name" value="Villin/Gelsolin"/>
</dbReference>
<keyword evidence="4" id="KW-1185">Reference proteome</keyword>
<dbReference type="InterPro" id="IPR003128">
    <property type="entry name" value="Villin_headpiece"/>
</dbReference>
<dbReference type="InterPro" id="IPR036886">
    <property type="entry name" value="Villin_headpiece_dom_sf"/>
</dbReference>
<dbReference type="PROSITE" id="PS51089">
    <property type="entry name" value="HP"/>
    <property type="match status" value="1"/>
</dbReference>
<dbReference type="GO" id="GO:0008154">
    <property type="term" value="P:actin polymerization or depolymerization"/>
    <property type="evidence" value="ECO:0007669"/>
    <property type="project" value="TreeGrafter"/>
</dbReference>
<accession>A0A210PMQ9</accession>
<dbReference type="GO" id="GO:0051015">
    <property type="term" value="F:actin filament binding"/>
    <property type="evidence" value="ECO:0007669"/>
    <property type="project" value="InterPro"/>
</dbReference>
<sequence length="847" mass="98208">MTSATKSGRETSASFRPIDNAFIEVTKDVIGLSVWRIENKLKVVKIDEQEHGFFHEGAAYVVLKVDAEEVTSLHYWCGLACPESEAKLIEQKAHELDRILNYATLFSKETQSLESTRFLRLFPEGVIYIESKPKTTVSRAAAYIKSMYKVMGRKYIRAVCVEPSLDALDTSSACILDGHPRMYVWVGSHCPYSTRIRAINLAKKFRNMQRKGIAHIIVIDEKDENMNTAFLKKLPNGHTSLTNGHTSMTNVNHLEPGSVSGEGTENTVLHRVSGEKVMYDMPEASRCPLYHKYLVRRDSYLLDRGPNAPLYVWVGHQASEGGISNALLRGKAFCEHRGYPSTMTVCRLMEDHEPTEFKKNFYDWRETDTKRRQLTKKYSIGNIERALFSTKDNRTVAKMNEHWSDDVFPDGDPDTEVWRVQGDTLEQVPWDQHGVFTNGQCYIIRHRITEDDGNVHTVIYYWMGSKSPESVQQKTIDLVLDMNKAIGYKCVLVRVLDEKEPPHFMSTIQNSIIVYDEDLQDKPSDRQMYCIRELDNGSMRVQQVPASSEWLNTSASFVLTTPSACFLWYGKKSGGHEREYAKNLLGFLNPSRMYTFDIVTEGKEGNAFWHMMGPEIEHPKEFSQDKLERRPPRMVICHLDQGSQYKFQDIDNFTQQDLADANMFILDTFDLVYLWTGSTVNDAIRSQAYTIVKAYMQRDPAGRTFDTVRVWMTSQQDESETFTKYFRQWSTNGYCGQDKYDLARKRIRQENARIDVERQMVDRSHVNYPKHDYRLLLREEQPEDIDDQHKEFHLTDKQFFDVMRHRRVEFYRLPLWKQQQILKSTRLAYIPPATKPLSISTPNTQET</sequence>
<evidence type="ECO:0000313" key="4">
    <source>
        <dbReference type="Proteomes" id="UP000242188"/>
    </source>
</evidence>
<dbReference type="InterPro" id="IPR057226">
    <property type="entry name" value="DUF7904"/>
</dbReference>
<evidence type="ECO:0000256" key="1">
    <source>
        <dbReference type="ARBA" id="ARBA00022737"/>
    </source>
</evidence>
<organism evidence="3 4">
    <name type="scientific">Mizuhopecten yessoensis</name>
    <name type="common">Japanese scallop</name>
    <name type="synonym">Patinopecten yessoensis</name>
    <dbReference type="NCBI Taxonomy" id="6573"/>
    <lineage>
        <taxon>Eukaryota</taxon>
        <taxon>Metazoa</taxon>
        <taxon>Spiralia</taxon>
        <taxon>Lophotrochozoa</taxon>
        <taxon>Mollusca</taxon>
        <taxon>Bivalvia</taxon>
        <taxon>Autobranchia</taxon>
        <taxon>Pteriomorphia</taxon>
        <taxon>Pectinida</taxon>
        <taxon>Pectinoidea</taxon>
        <taxon>Pectinidae</taxon>
        <taxon>Mizuhopecten</taxon>
    </lineage>
</organism>
<dbReference type="GO" id="GO:0015629">
    <property type="term" value="C:actin cytoskeleton"/>
    <property type="evidence" value="ECO:0007669"/>
    <property type="project" value="TreeGrafter"/>
</dbReference>
<dbReference type="Pfam" id="PF25480">
    <property type="entry name" value="DUF7904"/>
    <property type="match status" value="1"/>
</dbReference>
<dbReference type="SUPFAM" id="SSF55753">
    <property type="entry name" value="Actin depolymerizing proteins"/>
    <property type="match status" value="6"/>
</dbReference>
<dbReference type="Pfam" id="PF02209">
    <property type="entry name" value="VHP"/>
    <property type="match status" value="1"/>
</dbReference>